<evidence type="ECO:0000313" key="2">
    <source>
        <dbReference type="EMBL" id="VEL07207.1"/>
    </source>
</evidence>
<reference evidence="2" key="1">
    <citation type="submission" date="2018-11" db="EMBL/GenBank/DDBJ databases">
        <authorList>
            <consortium name="Pathogen Informatics"/>
        </authorList>
    </citation>
    <scope>NUCLEOTIDE SEQUENCE</scope>
</reference>
<dbReference type="EMBL" id="CAAALY010001258">
    <property type="protein sequence ID" value="VEL07207.1"/>
    <property type="molecule type" value="Genomic_DNA"/>
</dbReference>
<dbReference type="Proteomes" id="UP000784294">
    <property type="component" value="Unassembled WGS sequence"/>
</dbReference>
<keyword evidence="3" id="KW-1185">Reference proteome</keyword>
<feature type="region of interest" description="Disordered" evidence="1">
    <location>
        <begin position="57"/>
        <end position="95"/>
    </location>
</feature>
<protein>
    <submittedName>
        <fullName evidence="2">Uncharacterized protein</fullName>
    </submittedName>
</protein>
<gene>
    <name evidence="2" type="ORF">PXEA_LOCUS647</name>
</gene>
<name>A0A448WAS0_9PLAT</name>
<organism evidence="2 3">
    <name type="scientific">Protopolystoma xenopodis</name>
    <dbReference type="NCBI Taxonomy" id="117903"/>
    <lineage>
        <taxon>Eukaryota</taxon>
        <taxon>Metazoa</taxon>
        <taxon>Spiralia</taxon>
        <taxon>Lophotrochozoa</taxon>
        <taxon>Platyhelminthes</taxon>
        <taxon>Monogenea</taxon>
        <taxon>Polyopisthocotylea</taxon>
        <taxon>Polystomatidea</taxon>
        <taxon>Polystomatidae</taxon>
        <taxon>Protopolystoma</taxon>
    </lineage>
</organism>
<sequence>MRQQDEVRLTYRHRPSRSGGRPNASETSCLVESFACSNSGHFCAAQTAAAYVSSSLSLSLSPPPRLTAPTDSSSQSRLCEPTARRAADAGVSHLGPTRPAACVSIARRKRGRHERVRATGRQDGAIQQRLTHAWMCASDRSRRLEVEISLA</sequence>
<dbReference type="AlphaFoldDB" id="A0A448WAS0"/>
<feature type="region of interest" description="Disordered" evidence="1">
    <location>
        <begin position="1"/>
        <end position="24"/>
    </location>
</feature>
<comment type="caution">
    <text evidence="2">The sequence shown here is derived from an EMBL/GenBank/DDBJ whole genome shotgun (WGS) entry which is preliminary data.</text>
</comment>
<evidence type="ECO:0000256" key="1">
    <source>
        <dbReference type="SAM" id="MobiDB-lite"/>
    </source>
</evidence>
<evidence type="ECO:0000313" key="3">
    <source>
        <dbReference type="Proteomes" id="UP000784294"/>
    </source>
</evidence>
<accession>A0A448WAS0</accession>
<proteinExistence type="predicted"/>